<comment type="caution">
    <text evidence="7">The sequence shown here is derived from an EMBL/GenBank/DDBJ whole genome shotgun (WGS) entry which is preliminary data.</text>
</comment>
<dbReference type="PANTHER" id="PTHR23502:SF64">
    <property type="entry name" value="TRANSPORTER, PUTATIVE (AFU_ORTHOLOGUE AFUA_3G11760)-RELATED"/>
    <property type="match status" value="1"/>
</dbReference>
<keyword evidence="8" id="KW-1185">Reference proteome</keyword>
<dbReference type="PROSITE" id="PS50850">
    <property type="entry name" value="MFS"/>
    <property type="match status" value="1"/>
</dbReference>
<organism evidence="7 8">
    <name type="scientific">Phascolomyces articulosus</name>
    <dbReference type="NCBI Taxonomy" id="60185"/>
    <lineage>
        <taxon>Eukaryota</taxon>
        <taxon>Fungi</taxon>
        <taxon>Fungi incertae sedis</taxon>
        <taxon>Mucoromycota</taxon>
        <taxon>Mucoromycotina</taxon>
        <taxon>Mucoromycetes</taxon>
        <taxon>Mucorales</taxon>
        <taxon>Lichtheimiaceae</taxon>
        <taxon>Phascolomyces</taxon>
    </lineage>
</organism>
<feature type="transmembrane region" description="Helical" evidence="5">
    <location>
        <begin position="120"/>
        <end position="141"/>
    </location>
</feature>
<dbReference type="Pfam" id="PF07690">
    <property type="entry name" value="MFS_1"/>
    <property type="match status" value="1"/>
</dbReference>
<feature type="transmembrane region" description="Helical" evidence="5">
    <location>
        <begin position="338"/>
        <end position="359"/>
    </location>
</feature>
<dbReference type="EMBL" id="JAIXMP010000001">
    <property type="protein sequence ID" value="KAI9278535.1"/>
    <property type="molecule type" value="Genomic_DNA"/>
</dbReference>
<keyword evidence="2 5" id="KW-0812">Transmembrane</keyword>
<feature type="transmembrane region" description="Helical" evidence="5">
    <location>
        <begin position="405"/>
        <end position="426"/>
    </location>
</feature>
<feature type="transmembrane region" description="Helical" evidence="5">
    <location>
        <begin position="259"/>
        <end position="284"/>
    </location>
</feature>
<dbReference type="GO" id="GO:0022857">
    <property type="term" value="F:transmembrane transporter activity"/>
    <property type="evidence" value="ECO:0007669"/>
    <property type="project" value="InterPro"/>
</dbReference>
<feature type="transmembrane region" description="Helical" evidence="5">
    <location>
        <begin position="25"/>
        <end position="45"/>
    </location>
</feature>
<feature type="transmembrane region" description="Helical" evidence="5">
    <location>
        <begin position="147"/>
        <end position="167"/>
    </location>
</feature>
<dbReference type="PANTHER" id="PTHR23502">
    <property type="entry name" value="MAJOR FACILITATOR SUPERFAMILY"/>
    <property type="match status" value="1"/>
</dbReference>
<comment type="subcellular location">
    <subcellularLocation>
        <location evidence="1">Membrane</location>
        <topology evidence="1">Multi-pass membrane protein</topology>
    </subcellularLocation>
</comment>
<dbReference type="InterPro" id="IPR036259">
    <property type="entry name" value="MFS_trans_sf"/>
</dbReference>
<feature type="domain" description="Major facilitator superfamily (MFS) profile" evidence="6">
    <location>
        <begin position="1"/>
        <end position="457"/>
    </location>
</feature>
<keyword evidence="3 5" id="KW-1133">Transmembrane helix</keyword>
<dbReference type="SUPFAM" id="SSF103473">
    <property type="entry name" value="MFS general substrate transporter"/>
    <property type="match status" value="1"/>
</dbReference>
<reference evidence="7" key="2">
    <citation type="submission" date="2023-02" db="EMBL/GenBank/DDBJ databases">
        <authorList>
            <consortium name="DOE Joint Genome Institute"/>
            <person name="Mondo S.J."/>
            <person name="Chang Y."/>
            <person name="Wang Y."/>
            <person name="Ahrendt S."/>
            <person name="Andreopoulos W."/>
            <person name="Barry K."/>
            <person name="Beard J."/>
            <person name="Benny G.L."/>
            <person name="Blankenship S."/>
            <person name="Bonito G."/>
            <person name="Cuomo C."/>
            <person name="Desiro A."/>
            <person name="Gervers K.A."/>
            <person name="Hundley H."/>
            <person name="Kuo A."/>
            <person name="LaButti K."/>
            <person name="Lang B.F."/>
            <person name="Lipzen A."/>
            <person name="O'Donnell K."/>
            <person name="Pangilinan J."/>
            <person name="Reynolds N."/>
            <person name="Sandor L."/>
            <person name="Smith M.W."/>
            <person name="Tsang A."/>
            <person name="Grigoriev I.V."/>
            <person name="Stajich J.E."/>
            <person name="Spatafora J.W."/>
        </authorList>
    </citation>
    <scope>NUCLEOTIDE SEQUENCE</scope>
    <source>
        <strain evidence="7">RSA 2281</strain>
    </source>
</reference>
<feature type="transmembrane region" description="Helical" evidence="5">
    <location>
        <begin position="83"/>
        <end position="108"/>
    </location>
</feature>
<evidence type="ECO:0000256" key="1">
    <source>
        <dbReference type="ARBA" id="ARBA00004141"/>
    </source>
</evidence>
<proteinExistence type="predicted"/>
<dbReference type="Proteomes" id="UP001209540">
    <property type="component" value="Unassembled WGS sequence"/>
</dbReference>
<dbReference type="InterPro" id="IPR020846">
    <property type="entry name" value="MFS_dom"/>
</dbReference>
<accession>A0AAD5PJB1</accession>
<reference evidence="7" key="1">
    <citation type="journal article" date="2022" name="IScience">
        <title>Evolution of zygomycete secretomes and the origins of terrestrial fungal ecologies.</title>
        <authorList>
            <person name="Chang Y."/>
            <person name="Wang Y."/>
            <person name="Mondo S."/>
            <person name="Ahrendt S."/>
            <person name="Andreopoulos W."/>
            <person name="Barry K."/>
            <person name="Beard J."/>
            <person name="Benny G.L."/>
            <person name="Blankenship S."/>
            <person name="Bonito G."/>
            <person name="Cuomo C."/>
            <person name="Desiro A."/>
            <person name="Gervers K.A."/>
            <person name="Hundley H."/>
            <person name="Kuo A."/>
            <person name="LaButti K."/>
            <person name="Lang B.F."/>
            <person name="Lipzen A."/>
            <person name="O'Donnell K."/>
            <person name="Pangilinan J."/>
            <person name="Reynolds N."/>
            <person name="Sandor L."/>
            <person name="Smith M.E."/>
            <person name="Tsang A."/>
            <person name="Grigoriev I.V."/>
            <person name="Stajich J.E."/>
            <person name="Spatafora J.W."/>
        </authorList>
    </citation>
    <scope>NUCLEOTIDE SEQUENCE</scope>
    <source>
        <strain evidence="7">RSA 2281</strain>
    </source>
</reference>
<dbReference type="AlphaFoldDB" id="A0AAD5PJB1"/>
<evidence type="ECO:0000259" key="6">
    <source>
        <dbReference type="PROSITE" id="PS50850"/>
    </source>
</evidence>
<evidence type="ECO:0000256" key="4">
    <source>
        <dbReference type="ARBA" id="ARBA00023136"/>
    </source>
</evidence>
<name>A0AAD5PJB1_9FUNG</name>
<dbReference type="InterPro" id="IPR011701">
    <property type="entry name" value="MFS"/>
</dbReference>
<feature type="transmembrane region" description="Helical" evidence="5">
    <location>
        <begin position="290"/>
        <end position="317"/>
    </location>
</feature>
<evidence type="ECO:0000256" key="2">
    <source>
        <dbReference type="ARBA" id="ARBA00022692"/>
    </source>
</evidence>
<gene>
    <name evidence="7" type="ORF">BDA99DRAFT_429598</name>
</gene>
<protein>
    <submittedName>
        <fullName evidence="7">Major facilitator superfamily domain-containing protein</fullName>
    </submittedName>
</protein>
<evidence type="ECO:0000256" key="5">
    <source>
        <dbReference type="SAM" id="Phobius"/>
    </source>
</evidence>
<dbReference type="Gene3D" id="1.20.1250.20">
    <property type="entry name" value="MFS general substrate transporter like domains"/>
    <property type="match status" value="1"/>
</dbReference>
<dbReference type="GO" id="GO:0005886">
    <property type="term" value="C:plasma membrane"/>
    <property type="evidence" value="ECO:0007669"/>
    <property type="project" value="TreeGrafter"/>
</dbReference>
<evidence type="ECO:0000256" key="3">
    <source>
        <dbReference type="ARBA" id="ARBA00022989"/>
    </source>
</evidence>
<dbReference type="Gene3D" id="1.20.1720.10">
    <property type="entry name" value="Multidrug resistance protein D"/>
    <property type="match status" value="1"/>
</dbReference>
<evidence type="ECO:0000313" key="8">
    <source>
        <dbReference type="Proteomes" id="UP001209540"/>
    </source>
</evidence>
<feature type="transmembrane region" description="Helical" evidence="5">
    <location>
        <begin position="57"/>
        <end position="77"/>
    </location>
</feature>
<keyword evidence="4 5" id="KW-0472">Membrane</keyword>
<evidence type="ECO:0000313" key="7">
    <source>
        <dbReference type="EMBL" id="KAI9278535.1"/>
    </source>
</evidence>
<feature type="transmembrane region" description="Helical" evidence="5">
    <location>
        <begin position="432"/>
        <end position="451"/>
    </location>
</feature>
<sequence>MPGFSSTIYFPGLPSITEDLDSSPIATILTAALFVLFMGIAPLFWGSISDYYQMRRFLLVISMVIFTGSSLGCALINDIRGLIVLRCIQSVGASAAMAVGGGCLADLYNVENRGGPMSSFFLSMFIGPLIGPIIGGFLSMTSLSWRATFWCTVGLGGLICITTFVFMPETYRDNKKFDVINNSPHTISPTPVTLVSAVSNNDTTINEQDISGTDAIAINSHDHINNSKECRLPNHGQVLNKKKVFNPIRPFLLLRYPHVMLPSLISGIVFGCFFATEAVLPILYEQIYGFVAWQIGLCYLGAGIGSVCGAVLQGYISDRLLLHARAKRDGVKVVEDRIGINLWPCCLVLIPLGLLLFGWSLEYKMSHWIGIVGFGIQTFGMNQLLPEMNAYLLDAMSGQGASVTAASISVRMVIACVLALFASSLLDALGAGYLFVLFAGLSWIAAIMMFINKRYGQAMRHHYGFEQNGET</sequence>